<proteinExistence type="predicted"/>
<organism evidence="1 2">
    <name type="scientific">Colocasia esculenta</name>
    <name type="common">Wild taro</name>
    <name type="synonym">Arum esculentum</name>
    <dbReference type="NCBI Taxonomy" id="4460"/>
    <lineage>
        <taxon>Eukaryota</taxon>
        <taxon>Viridiplantae</taxon>
        <taxon>Streptophyta</taxon>
        <taxon>Embryophyta</taxon>
        <taxon>Tracheophyta</taxon>
        <taxon>Spermatophyta</taxon>
        <taxon>Magnoliopsida</taxon>
        <taxon>Liliopsida</taxon>
        <taxon>Araceae</taxon>
        <taxon>Aroideae</taxon>
        <taxon>Colocasieae</taxon>
        <taxon>Colocasia</taxon>
    </lineage>
</organism>
<gene>
    <name evidence="1" type="ORF">Taro_035905</name>
</gene>
<accession>A0A843W1M3</accession>
<keyword evidence="2" id="KW-1185">Reference proteome</keyword>
<sequence>MKTSKPSGPIVSTDILKAKKKDLSECYGVSKEDRQGQETGTIARLGDKMSIDAPTWRAMSATHKDDVWEYACPDKTSGSKNHTTIIILKFINCKCR</sequence>
<name>A0A843W1M3_COLES</name>
<comment type="caution">
    <text evidence="1">The sequence shown here is derived from an EMBL/GenBank/DDBJ whole genome shotgun (WGS) entry which is preliminary data.</text>
</comment>
<dbReference type="Proteomes" id="UP000652761">
    <property type="component" value="Unassembled WGS sequence"/>
</dbReference>
<protein>
    <submittedName>
        <fullName evidence="1">Uncharacterized protein</fullName>
    </submittedName>
</protein>
<reference evidence="1" key="1">
    <citation type="submission" date="2017-07" db="EMBL/GenBank/DDBJ databases">
        <title>Taro Niue Genome Assembly and Annotation.</title>
        <authorList>
            <person name="Atibalentja N."/>
            <person name="Keating K."/>
            <person name="Fields C.J."/>
        </authorList>
    </citation>
    <scope>NUCLEOTIDE SEQUENCE</scope>
    <source>
        <strain evidence="1">Niue_2</strain>
        <tissue evidence="1">Leaf</tissue>
    </source>
</reference>
<feature type="non-terminal residue" evidence="1">
    <location>
        <position position="96"/>
    </location>
</feature>
<evidence type="ECO:0000313" key="2">
    <source>
        <dbReference type="Proteomes" id="UP000652761"/>
    </source>
</evidence>
<dbReference type="EMBL" id="NMUH01002979">
    <property type="protein sequence ID" value="MQM03129.1"/>
    <property type="molecule type" value="Genomic_DNA"/>
</dbReference>
<evidence type="ECO:0000313" key="1">
    <source>
        <dbReference type="EMBL" id="MQM03129.1"/>
    </source>
</evidence>
<dbReference type="AlphaFoldDB" id="A0A843W1M3"/>